<name>A0A3Q9RK36_9BACI</name>
<proteinExistence type="predicted"/>
<dbReference type="AlphaFoldDB" id="A0A3Q9RK36"/>
<accession>A0A3Q9RK36</accession>
<sequence>MIRKAKNAPKDSDLYKLMSIDNEVPETGDTFHEYIKSSQYMNVEDEAILNLLNKDIFKLLSDKEKTITTYENERKNYI</sequence>
<organism evidence="1 2">
    <name type="scientific">Peribacillus asahii</name>
    <dbReference type="NCBI Taxonomy" id="228899"/>
    <lineage>
        <taxon>Bacteria</taxon>
        <taxon>Bacillati</taxon>
        <taxon>Bacillota</taxon>
        <taxon>Bacilli</taxon>
        <taxon>Bacillales</taxon>
        <taxon>Bacillaceae</taxon>
        <taxon>Peribacillus</taxon>
    </lineage>
</organism>
<evidence type="ECO:0000313" key="1">
    <source>
        <dbReference type="EMBL" id="AZV43547.1"/>
    </source>
</evidence>
<gene>
    <name evidence="1" type="ORF">BAOM_2938</name>
</gene>
<dbReference type="RefSeq" id="WP_127760712.1">
    <property type="nucleotide sequence ID" value="NZ_CP026095.1"/>
</dbReference>
<protein>
    <submittedName>
        <fullName evidence="1">Uncharacterized protein</fullName>
    </submittedName>
</protein>
<dbReference type="Proteomes" id="UP000283095">
    <property type="component" value="Chromosome"/>
</dbReference>
<dbReference type="KEGG" id="pasa:BAOM_2938"/>
<dbReference type="EMBL" id="CP026095">
    <property type="protein sequence ID" value="AZV43547.1"/>
    <property type="molecule type" value="Genomic_DNA"/>
</dbReference>
<reference evidence="1 2" key="1">
    <citation type="submission" date="2018-01" db="EMBL/GenBank/DDBJ databases">
        <title>Bacillus asahii Genome sequencing and assembly.</title>
        <authorList>
            <person name="Jiang H."/>
            <person name="Feng Y."/>
            <person name="Zhao F."/>
            <person name="Lin X."/>
        </authorList>
    </citation>
    <scope>NUCLEOTIDE SEQUENCE [LARGE SCALE GENOMIC DNA]</scope>
    <source>
        <strain evidence="1 2">OM18</strain>
    </source>
</reference>
<evidence type="ECO:0000313" key="2">
    <source>
        <dbReference type="Proteomes" id="UP000283095"/>
    </source>
</evidence>